<dbReference type="InterPro" id="IPR025332">
    <property type="entry name" value="DUF4238"/>
</dbReference>
<evidence type="ECO:0000313" key="2">
    <source>
        <dbReference type="Proteomes" id="UP001158050"/>
    </source>
</evidence>
<comment type="caution">
    <text evidence="1">The sequence shown here is derived from an EMBL/GenBank/DDBJ whole genome shotgun (WGS) entry which is preliminary data.</text>
</comment>
<evidence type="ECO:0000313" key="1">
    <source>
        <dbReference type="EMBL" id="SMP93791.1"/>
    </source>
</evidence>
<reference evidence="1 2" key="1">
    <citation type="submission" date="2017-05" db="EMBL/GenBank/DDBJ databases">
        <authorList>
            <person name="Varghese N."/>
            <person name="Submissions S."/>
        </authorList>
    </citation>
    <scope>NUCLEOTIDE SEQUENCE [LARGE SCALE GENOMIC DNA]</scope>
    <source>
        <strain evidence="1 2">DSM 18015</strain>
    </source>
</reference>
<accession>A0ABY1R2W9</accession>
<keyword evidence="2" id="KW-1185">Reference proteome</keyword>
<name>A0ABY1R2W9_9FLAO</name>
<evidence type="ECO:0008006" key="3">
    <source>
        <dbReference type="Google" id="ProtNLM"/>
    </source>
</evidence>
<proteinExistence type="predicted"/>
<dbReference type="Proteomes" id="UP001158050">
    <property type="component" value="Unassembled WGS sequence"/>
</dbReference>
<gene>
    <name evidence="1" type="ORF">SAMN05421679_10596</name>
</gene>
<protein>
    <recommendedName>
        <fullName evidence="3">DUF4238 domain-containing protein</fullName>
    </recommendedName>
</protein>
<organism evidence="1 2">
    <name type="scientific">Epilithonimonas pallida</name>
    <dbReference type="NCBI Taxonomy" id="373671"/>
    <lineage>
        <taxon>Bacteria</taxon>
        <taxon>Pseudomonadati</taxon>
        <taxon>Bacteroidota</taxon>
        <taxon>Flavobacteriia</taxon>
        <taxon>Flavobacteriales</taxon>
        <taxon>Weeksellaceae</taxon>
        <taxon>Chryseobacterium group</taxon>
        <taxon>Epilithonimonas</taxon>
    </lineage>
</organism>
<dbReference type="Pfam" id="PF14022">
    <property type="entry name" value="DUF4238"/>
    <property type="match status" value="1"/>
</dbReference>
<dbReference type="EMBL" id="FXUO01000005">
    <property type="protein sequence ID" value="SMP93791.1"/>
    <property type="molecule type" value="Genomic_DNA"/>
</dbReference>
<dbReference type="RefSeq" id="WP_283416954.1">
    <property type="nucleotide sequence ID" value="NZ_FXUO01000005.1"/>
</dbReference>
<sequence>MAISKRHHYIPQFLIKRFADEDNMLYIYDKEKSSFAKARRSPKSVFFEMNRNTWHFGGTPNDSLEKLYAELDEMFSEHLTEITRTGIVTEEGLTSLLIMASSMKWRLPANDRLFDIKDKEYPYEKLPVNITIKKDDGTDHTEAMGYLINSKFFRKTKRLIFPFLPFYENLDISEEKLLRIHNNSYVNSNANIISILGDVPLIESDSNKLDDFGNFILPLGNSETFICSDSQEKYVKNVAFYLNKDLAMFHQAQKYVVCKDKEYLQTIIETYKHLQNQGQTEMINRYIFQFV</sequence>